<feature type="transmembrane region" description="Helical" evidence="2">
    <location>
        <begin position="6"/>
        <end position="25"/>
    </location>
</feature>
<comment type="similarity">
    <text evidence="1">Belongs to the EamA transporter family.</text>
</comment>
<evidence type="ECO:0000256" key="1">
    <source>
        <dbReference type="ARBA" id="ARBA00007362"/>
    </source>
</evidence>
<feature type="transmembrane region" description="Helical" evidence="2">
    <location>
        <begin position="99"/>
        <end position="117"/>
    </location>
</feature>
<dbReference type="EMBL" id="JAFJZZ010000001">
    <property type="protein sequence ID" value="MBN7772739.1"/>
    <property type="molecule type" value="Genomic_DNA"/>
</dbReference>
<feature type="transmembrane region" description="Helical" evidence="2">
    <location>
        <begin position="123"/>
        <end position="139"/>
    </location>
</feature>
<organism evidence="4 5">
    <name type="scientific">Clostridium aminobutyricum</name>
    <dbReference type="NCBI Taxonomy" id="33953"/>
    <lineage>
        <taxon>Bacteria</taxon>
        <taxon>Bacillati</taxon>
        <taxon>Bacillota</taxon>
        <taxon>Clostridia</taxon>
        <taxon>Eubacteriales</taxon>
        <taxon>Clostridiaceae</taxon>
        <taxon>Clostridium</taxon>
    </lineage>
</organism>
<dbReference type="Proteomes" id="UP000664545">
    <property type="component" value="Unassembled WGS sequence"/>
</dbReference>
<dbReference type="GO" id="GO:0016020">
    <property type="term" value="C:membrane"/>
    <property type="evidence" value="ECO:0007669"/>
    <property type="project" value="InterPro"/>
</dbReference>
<accession>A0A939IIQ3</accession>
<dbReference type="AlphaFoldDB" id="A0A939IIQ3"/>
<keyword evidence="2" id="KW-1133">Transmembrane helix</keyword>
<dbReference type="Pfam" id="PF00892">
    <property type="entry name" value="EamA"/>
    <property type="match status" value="1"/>
</dbReference>
<evidence type="ECO:0000313" key="5">
    <source>
        <dbReference type="Proteomes" id="UP000664545"/>
    </source>
</evidence>
<evidence type="ECO:0000313" key="4">
    <source>
        <dbReference type="EMBL" id="MBN7772739.1"/>
    </source>
</evidence>
<sequence length="141" mass="15403">MLNYYVPIIVVVAANTLYHICAKAVPQGVNAFASLIVTYLTAAFISFIIFLVTSQNKNILIEVKELNWASLLLGFSIVGLEFGFLLLYRVGWNISIGSLVCNIVLAVVLIIVGVLVYKEHISMNQVIGIALCIGGLIFINK</sequence>
<evidence type="ECO:0000259" key="3">
    <source>
        <dbReference type="Pfam" id="PF00892"/>
    </source>
</evidence>
<reference evidence="4" key="1">
    <citation type="submission" date="2021-02" db="EMBL/GenBank/DDBJ databases">
        <title>Abyssanaerobacter marinus gen.nov., sp., nov, anaerobic bacterium isolated from the Onnuri vent field of Indian Ocean and suggestion of Mogibacteriaceae fam. nov., and proposal of reclassification of ambiguous this family's genus member.</title>
        <authorList>
            <person name="Kim Y.J."/>
            <person name="Yang J.-A."/>
        </authorList>
    </citation>
    <scope>NUCLEOTIDE SEQUENCE</scope>
    <source>
        <strain evidence="4">DSM 2634</strain>
    </source>
</reference>
<dbReference type="InterPro" id="IPR000620">
    <property type="entry name" value="EamA_dom"/>
</dbReference>
<proteinExistence type="inferred from homology"/>
<dbReference type="InterPro" id="IPR037185">
    <property type="entry name" value="EmrE-like"/>
</dbReference>
<gene>
    <name evidence="4" type="ORF">JYB65_05130</name>
</gene>
<comment type="caution">
    <text evidence="4">The sequence shown here is derived from an EMBL/GenBank/DDBJ whole genome shotgun (WGS) entry which is preliminary data.</text>
</comment>
<feature type="domain" description="EamA" evidence="3">
    <location>
        <begin position="8"/>
        <end position="140"/>
    </location>
</feature>
<keyword evidence="2" id="KW-0812">Transmembrane</keyword>
<dbReference type="RefSeq" id="WP_206581516.1">
    <property type="nucleotide sequence ID" value="NZ_JAFJZZ010000001.1"/>
</dbReference>
<feature type="transmembrane region" description="Helical" evidence="2">
    <location>
        <begin position="66"/>
        <end position="87"/>
    </location>
</feature>
<feature type="transmembrane region" description="Helical" evidence="2">
    <location>
        <begin position="32"/>
        <end position="54"/>
    </location>
</feature>
<dbReference type="SUPFAM" id="SSF103481">
    <property type="entry name" value="Multidrug resistance efflux transporter EmrE"/>
    <property type="match status" value="1"/>
</dbReference>
<evidence type="ECO:0000256" key="2">
    <source>
        <dbReference type="SAM" id="Phobius"/>
    </source>
</evidence>
<keyword evidence="5" id="KW-1185">Reference proteome</keyword>
<protein>
    <submittedName>
        <fullName evidence="4">EamA family transporter</fullName>
    </submittedName>
</protein>
<keyword evidence="2" id="KW-0472">Membrane</keyword>
<name>A0A939IIQ3_CLOAM</name>